<feature type="domain" description="J" evidence="2">
    <location>
        <begin position="5"/>
        <end position="77"/>
    </location>
</feature>
<reference evidence="4" key="1">
    <citation type="journal article" date="2009" name="Environ. Microbiol.">
        <title>Contribution of mobile genetic elements to Desulfovibrio vulgaris genome plasticity.</title>
        <authorList>
            <person name="Walker C.B."/>
            <person name="Stolyar S."/>
            <person name="Chivian D."/>
            <person name="Pinel N."/>
            <person name="Gabster J.A."/>
            <person name="Dehal P.S."/>
            <person name="He Z."/>
            <person name="Yang Z.K."/>
            <person name="Yen H.C."/>
            <person name="Zhou J."/>
            <person name="Wall J.D."/>
            <person name="Hazen T.C."/>
            <person name="Arkin A.P."/>
            <person name="Stahl D.A."/>
        </authorList>
    </citation>
    <scope>NUCLEOTIDE SEQUENCE [LARGE SCALE GENOMIC DNA]</scope>
    <source>
        <strain evidence="4">DP4</strain>
    </source>
</reference>
<evidence type="ECO:0000313" key="4">
    <source>
        <dbReference type="Proteomes" id="UP000009173"/>
    </source>
</evidence>
<accession>A0A0H3A9M4</accession>
<dbReference type="Proteomes" id="UP000009173">
    <property type="component" value="Chromosome"/>
</dbReference>
<name>A0A0H3A9M4_NITV4</name>
<dbReference type="InterPro" id="IPR036869">
    <property type="entry name" value="J_dom_sf"/>
</dbReference>
<dbReference type="SMART" id="SM00271">
    <property type="entry name" value="DnaJ"/>
    <property type="match status" value="1"/>
</dbReference>
<gene>
    <name evidence="3" type="ordered locus">Dvul_1986</name>
</gene>
<dbReference type="RefSeq" id="WP_011792590.1">
    <property type="nucleotide sequence ID" value="NC_008751.1"/>
</dbReference>
<dbReference type="PANTHER" id="PTHR43948">
    <property type="entry name" value="DNAJ HOMOLOG SUBFAMILY B"/>
    <property type="match status" value="1"/>
</dbReference>
<dbReference type="PROSITE" id="PS50076">
    <property type="entry name" value="DNAJ_2"/>
    <property type="match status" value="1"/>
</dbReference>
<evidence type="ECO:0000259" key="2">
    <source>
        <dbReference type="PROSITE" id="PS50076"/>
    </source>
</evidence>
<sequence length="328" mass="35874">MTERDCRRILQVDDRAALDDVKRSYRRLAFALHPDLNPDKPDAARRFRQLNEAYVLLTRLYEERGASQSRKAGPASGGAAGARPGAARDGKGRPAHRDDTAPPHAGQTGQAGQGTTTSADESRRSGPTPGESGRDARQGARPAGAGERPGTGGAQHTREATSPDGSTSGAGADRTKRKAQEAYTEREDVLQDILRDPFARRVFEDIYSQIRRTGGTTAERPPKKRKLSLEWGDRSVAFDFTHGVAGAVRGWLRRQIDEEQTIHLPAANLLPGGRVRLQIRQGLSDEVRTVEMTLPPDFVVGRPLRLKGLGKRIGPWQGDLYLRLLAKV</sequence>
<dbReference type="PANTHER" id="PTHR43948:SF10">
    <property type="entry name" value="MRJ, ISOFORM E"/>
    <property type="match status" value="1"/>
</dbReference>
<feature type="compositionally biased region" description="Basic and acidic residues" evidence="1">
    <location>
        <begin position="86"/>
        <end position="101"/>
    </location>
</feature>
<evidence type="ECO:0000256" key="1">
    <source>
        <dbReference type="SAM" id="MobiDB-lite"/>
    </source>
</evidence>
<organism evidence="3 4">
    <name type="scientific">Nitratidesulfovibrio vulgaris (strain DP4)</name>
    <name type="common">Desulfovibrio vulgaris</name>
    <dbReference type="NCBI Taxonomy" id="391774"/>
    <lineage>
        <taxon>Bacteria</taxon>
        <taxon>Pseudomonadati</taxon>
        <taxon>Thermodesulfobacteriota</taxon>
        <taxon>Desulfovibrionia</taxon>
        <taxon>Desulfovibrionales</taxon>
        <taxon>Desulfovibrionaceae</taxon>
        <taxon>Nitratidesulfovibrio</taxon>
    </lineage>
</organism>
<dbReference type="EMBL" id="CP000527">
    <property type="protein sequence ID" value="ABM29002.1"/>
    <property type="molecule type" value="Genomic_DNA"/>
</dbReference>
<dbReference type="HOGENOM" id="CLU_1018345_0_0_7"/>
<dbReference type="InterPro" id="IPR001623">
    <property type="entry name" value="DnaJ_domain"/>
</dbReference>
<protein>
    <submittedName>
        <fullName evidence="3">Heat shock protein DnaJ domain protein</fullName>
    </submittedName>
</protein>
<dbReference type="PRINTS" id="PR00625">
    <property type="entry name" value="JDOMAIN"/>
</dbReference>
<feature type="region of interest" description="Disordered" evidence="1">
    <location>
        <begin position="65"/>
        <end position="185"/>
    </location>
</feature>
<proteinExistence type="predicted"/>
<feature type="compositionally biased region" description="Low complexity" evidence="1">
    <location>
        <begin position="105"/>
        <end position="117"/>
    </location>
</feature>
<dbReference type="Gene3D" id="1.10.287.110">
    <property type="entry name" value="DnaJ domain"/>
    <property type="match status" value="1"/>
</dbReference>
<dbReference type="CDD" id="cd06257">
    <property type="entry name" value="DnaJ"/>
    <property type="match status" value="1"/>
</dbReference>
<keyword evidence="3" id="KW-0346">Stress response</keyword>
<dbReference type="Pfam" id="PF00226">
    <property type="entry name" value="DnaJ"/>
    <property type="match status" value="1"/>
</dbReference>
<evidence type="ECO:0000313" key="3">
    <source>
        <dbReference type="EMBL" id="ABM29002.1"/>
    </source>
</evidence>
<dbReference type="SUPFAM" id="SSF46565">
    <property type="entry name" value="Chaperone J-domain"/>
    <property type="match status" value="1"/>
</dbReference>
<dbReference type="KEGG" id="dvl:Dvul_1986"/>
<dbReference type="AlphaFoldDB" id="A0A0H3A9M4"/>